<dbReference type="PANTHER" id="PTHR30158:SF3">
    <property type="entry name" value="MULTIDRUG EFFLUX PUMP SUBUNIT ACRA-RELATED"/>
    <property type="match status" value="1"/>
</dbReference>
<dbReference type="GO" id="GO:0022857">
    <property type="term" value="F:transmembrane transporter activity"/>
    <property type="evidence" value="ECO:0007669"/>
    <property type="project" value="InterPro"/>
</dbReference>
<dbReference type="OrthoDB" id="9816569at2"/>
<dbReference type="EMBL" id="DF952378">
    <property type="protein sequence ID" value="GAN43800.1"/>
    <property type="molecule type" value="Genomic_DNA"/>
</dbReference>
<dbReference type="Pfam" id="PF25944">
    <property type="entry name" value="Beta-barrel_RND"/>
    <property type="match status" value="1"/>
</dbReference>
<dbReference type="GO" id="GO:0005886">
    <property type="term" value="C:plasma membrane"/>
    <property type="evidence" value="ECO:0007669"/>
    <property type="project" value="UniProtKB-SubCell"/>
</dbReference>
<feature type="coiled-coil region" evidence="3">
    <location>
        <begin position="102"/>
        <end position="160"/>
    </location>
</feature>
<feature type="domain" description="Multidrug resistance protein MdtA-like barrel-sandwich hybrid" evidence="6">
    <location>
        <begin position="61"/>
        <end position="204"/>
    </location>
</feature>
<dbReference type="GO" id="GO:0046677">
    <property type="term" value="P:response to antibiotic"/>
    <property type="evidence" value="ECO:0007669"/>
    <property type="project" value="TreeGrafter"/>
</dbReference>
<keyword evidence="4" id="KW-0732">Signal</keyword>
<dbReference type="InterPro" id="IPR058627">
    <property type="entry name" value="MdtA-like_C"/>
</dbReference>
<reference evidence="9" key="1">
    <citation type="submission" date="2015-03" db="EMBL/GenBank/DDBJ databases">
        <title>Draft genome sequence of Mizugakiibacter sediminis skMP5.</title>
        <authorList>
            <person name="Watanabe T."/>
            <person name="Kojima H."/>
            <person name="Fukui M."/>
        </authorList>
    </citation>
    <scope>NUCLEOTIDE SEQUENCE</scope>
    <source>
        <strain evidence="9">SkMP5</strain>
    </source>
</reference>
<evidence type="ECO:0000259" key="7">
    <source>
        <dbReference type="Pfam" id="PF25944"/>
    </source>
</evidence>
<dbReference type="AlphaFoldDB" id="A0A0S6YYD9"/>
<dbReference type="HOGENOM" id="CLU_018816_2_1_6"/>
<gene>
    <name evidence="9" type="ORF">MBSD_0312</name>
</gene>
<dbReference type="Gene3D" id="2.40.30.170">
    <property type="match status" value="1"/>
</dbReference>
<dbReference type="Gene3D" id="2.40.420.20">
    <property type="match status" value="1"/>
</dbReference>
<dbReference type="InterPro" id="IPR058624">
    <property type="entry name" value="MdtA-like_HH"/>
</dbReference>
<dbReference type="SUPFAM" id="SSF111369">
    <property type="entry name" value="HlyD-like secretion proteins"/>
    <property type="match status" value="1"/>
</dbReference>
<accession>A0A0S6YYD9</accession>
<feature type="signal peptide" evidence="4">
    <location>
        <begin position="1"/>
        <end position="21"/>
    </location>
</feature>
<keyword evidence="3" id="KW-0175">Coiled coil</keyword>
<dbReference type="Gene3D" id="2.40.50.100">
    <property type="match status" value="1"/>
</dbReference>
<evidence type="ECO:0000259" key="5">
    <source>
        <dbReference type="Pfam" id="PF25876"/>
    </source>
</evidence>
<feature type="domain" description="Multidrug resistance protein MdtA-like alpha-helical hairpin" evidence="5">
    <location>
        <begin position="102"/>
        <end position="171"/>
    </location>
</feature>
<comment type="similarity">
    <text evidence="2">Belongs to the membrane fusion protein (MFP) (TC 8.A.1) family.</text>
</comment>
<comment type="subcellular location">
    <subcellularLocation>
        <location evidence="1">Cell inner membrane</location>
        <topology evidence="1">Lipid-anchor</topology>
    </subcellularLocation>
</comment>
<evidence type="ECO:0000256" key="1">
    <source>
        <dbReference type="ARBA" id="ARBA00004519"/>
    </source>
</evidence>
<dbReference type="Gene3D" id="1.10.287.470">
    <property type="entry name" value="Helix hairpin bin"/>
    <property type="match status" value="1"/>
</dbReference>
<dbReference type="Pfam" id="PF25967">
    <property type="entry name" value="RND-MFP_C"/>
    <property type="match status" value="1"/>
</dbReference>
<protein>
    <submittedName>
        <fullName evidence="9">GntR family transcriptional regulator</fullName>
    </submittedName>
</protein>
<dbReference type="PANTHER" id="PTHR30158">
    <property type="entry name" value="ACRA/E-RELATED COMPONENT OF DRUG EFFLUX TRANSPORTER"/>
    <property type="match status" value="1"/>
</dbReference>
<dbReference type="InterPro" id="IPR058625">
    <property type="entry name" value="MdtA-like_BSH"/>
</dbReference>
<dbReference type="Pfam" id="PF25876">
    <property type="entry name" value="HH_MFP_RND"/>
    <property type="match status" value="1"/>
</dbReference>
<dbReference type="Pfam" id="PF25917">
    <property type="entry name" value="BSH_RND"/>
    <property type="match status" value="1"/>
</dbReference>
<evidence type="ECO:0000256" key="2">
    <source>
        <dbReference type="ARBA" id="ARBA00009477"/>
    </source>
</evidence>
<evidence type="ECO:0000313" key="9">
    <source>
        <dbReference type="EMBL" id="GAN43800.1"/>
    </source>
</evidence>
<evidence type="ECO:0000256" key="4">
    <source>
        <dbReference type="SAM" id="SignalP"/>
    </source>
</evidence>
<evidence type="ECO:0000259" key="8">
    <source>
        <dbReference type="Pfam" id="PF25967"/>
    </source>
</evidence>
<feature type="chain" id="PRO_5006632617" evidence="4">
    <location>
        <begin position="22"/>
        <end position="386"/>
    </location>
</feature>
<dbReference type="InterPro" id="IPR058626">
    <property type="entry name" value="MdtA-like_b-barrel"/>
</dbReference>
<name>A0A0S6YYD9_9GAMM</name>
<organism evidence="9">
    <name type="scientific">Mizugakiibacter sediminis</name>
    <dbReference type="NCBI Taxonomy" id="1475481"/>
    <lineage>
        <taxon>Bacteria</taxon>
        <taxon>Pseudomonadati</taxon>
        <taxon>Pseudomonadota</taxon>
        <taxon>Gammaproteobacteria</taxon>
        <taxon>Lysobacterales</taxon>
        <taxon>Rhodanobacteraceae</taxon>
        <taxon>Mizugakiibacter</taxon>
    </lineage>
</organism>
<dbReference type="InterPro" id="IPR006143">
    <property type="entry name" value="RND_pump_MFP"/>
</dbReference>
<evidence type="ECO:0000259" key="6">
    <source>
        <dbReference type="Pfam" id="PF25917"/>
    </source>
</evidence>
<evidence type="ECO:0000256" key="3">
    <source>
        <dbReference type="SAM" id="Coils"/>
    </source>
</evidence>
<dbReference type="NCBIfam" id="TIGR01730">
    <property type="entry name" value="RND_mfp"/>
    <property type="match status" value="1"/>
</dbReference>
<feature type="domain" description="Multidrug resistance protein MdtA-like C-terminal permuted SH3" evidence="8">
    <location>
        <begin position="306"/>
        <end position="362"/>
    </location>
</feature>
<proteinExistence type="inferred from homology"/>
<sequence>MSMPSFSARALMLGTFAALLAACGGSRQVPPPAAPEVGVVRAHAEDVPLVRDFVGRLSAYRTADVRARVAGILLKREYTEGTDVAQGQVLFRIDPAPLQAALRAAEAALAQARANARNAEETVQRVRPLAAKGWASQQDLDNALANARSTAAAVKQAEANVASARLNLGYATVTAPIAGRAGQQMVTEGALVGQDGPTELTVIQQIDPIYVNFSQSFAELQQLRRQQAQGLLKPAGKGQVEVQVVLPDGTLYPQPGKLSFADIAVDPGTGALSLRGTLPNPDRILLPGMFVKVRLIQGRQTHAFPIPQAAVQRDADGAYVLVVGADGKVARKRVDLGDMRDGQWVVTRGLAEGEQVIVSGLQHVNPGDAARAVPYKPLPAARAGAR</sequence>
<dbReference type="FunFam" id="2.40.420.20:FF:000001">
    <property type="entry name" value="Efflux RND transporter periplasmic adaptor subunit"/>
    <property type="match status" value="1"/>
</dbReference>
<feature type="domain" description="Multidrug resistance protein MdtA-like beta-barrel" evidence="7">
    <location>
        <begin position="208"/>
        <end position="295"/>
    </location>
</feature>